<gene>
    <name evidence="2" type="ORF">DFQ12_2075</name>
</gene>
<dbReference type="AlphaFoldDB" id="A0A420BKJ5"/>
<accession>A0A420BKJ5</accession>
<dbReference type="Proteomes" id="UP000286246">
    <property type="component" value="Unassembled WGS sequence"/>
</dbReference>
<protein>
    <recommendedName>
        <fullName evidence="1">LicD/FKTN/FKRP nucleotidyltransferase domain-containing protein</fullName>
    </recommendedName>
</protein>
<reference evidence="2 3" key="1">
    <citation type="submission" date="2018-09" db="EMBL/GenBank/DDBJ databases">
        <title>Genomic Encyclopedia of Type Strains, Phase III (KMG-III): the genomes of soil and plant-associated and newly described type strains.</title>
        <authorList>
            <person name="Whitman W."/>
        </authorList>
    </citation>
    <scope>NUCLEOTIDE SEQUENCE [LARGE SCALE GENOMIC DNA]</scope>
    <source>
        <strain evidence="2 3">CECT 7938</strain>
    </source>
</reference>
<evidence type="ECO:0000313" key="3">
    <source>
        <dbReference type="Proteomes" id="UP000286246"/>
    </source>
</evidence>
<proteinExistence type="predicted"/>
<organism evidence="2 3">
    <name type="scientific">Sphingobacterium detergens</name>
    <dbReference type="NCBI Taxonomy" id="1145106"/>
    <lineage>
        <taxon>Bacteria</taxon>
        <taxon>Pseudomonadati</taxon>
        <taxon>Bacteroidota</taxon>
        <taxon>Sphingobacteriia</taxon>
        <taxon>Sphingobacteriales</taxon>
        <taxon>Sphingobacteriaceae</taxon>
        <taxon>Sphingobacterium</taxon>
    </lineage>
</organism>
<dbReference type="RefSeq" id="WP_120258776.1">
    <property type="nucleotide sequence ID" value="NZ_RAPY01000001.1"/>
</dbReference>
<dbReference type="InterPro" id="IPR007074">
    <property type="entry name" value="LicD/FKTN/FKRP_NTP_transf"/>
</dbReference>
<sequence>MPNHILNCLLSVSKLLDDLGIIWFLNGGCCLGYVRNGEMISHDLDIDISVYVNKNEIHDIIELLPVCKVRYFRGNICEATLYLDDGQVDIFFLFEFGNYIVENMSNEFENKVKLLGYEKSIFIEGIKRDTISGIEVNVLKRSVDYCKALYGPSYLTPNKSWNSWLDPFNCIYEEPIIDLSQLKTSKNRAYSDQIEKELSWINNILLFGASSFKNEEISLNSSISRVIFYYEYSAIFKYKPNHNFADYCIERISCSLSKDISLSMKSGLTGISWGLTELIQQKYINISEDDLLSEVNAHISMLVDNNKNDINILTDVGIYFSKRGFLTSNDKKILMSILSYIDFFIQNFKSNHFLSYDLILKIAFVSSRLNIILDKVPSLELPSSLNYLIKFYKNNSPSSVEDILGFLSIVVSLGLIEGSKSLRNFLIENDWIINYVAYNLELKTSNSNNLRTLLRIIHLCNWIIQNVFYPAFEVLKKKCINLIVQKDIKSANPFIEYRGYQVLTLDDGIIGIGFMMLNEYKQEKNKDLHFALLL</sequence>
<feature type="domain" description="LicD/FKTN/FKRP nucleotidyltransferase" evidence="1">
    <location>
        <begin position="20"/>
        <end position="51"/>
    </location>
</feature>
<dbReference type="OrthoDB" id="9786100at2"/>
<comment type="caution">
    <text evidence="2">The sequence shown here is derived from an EMBL/GenBank/DDBJ whole genome shotgun (WGS) entry which is preliminary data.</text>
</comment>
<evidence type="ECO:0000313" key="2">
    <source>
        <dbReference type="EMBL" id="RKE57197.1"/>
    </source>
</evidence>
<dbReference type="EMBL" id="RAPY01000001">
    <property type="protein sequence ID" value="RKE57197.1"/>
    <property type="molecule type" value="Genomic_DNA"/>
</dbReference>
<keyword evidence="3" id="KW-1185">Reference proteome</keyword>
<dbReference type="Pfam" id="PF04991">
    <property type="entry name" value="LicD"/>
    <property type="match status" value="1"/>
</dbReference>
<name>A0A420BKJ5_SPHD1</name>
<evidence type="ECO:0000259" key="1">
    <source>
        <dbReference type="Pfam" id="PF04991"/>
    </source>
</evidence>